<evidence type="ECO:0000313" key="2">
    <source>
        <dbReference type="Proteomes" id="UP001488805"/>
    </source>
</evidence>
<dbReference type="EMBL" id="JBCEZU010000123">
    <property type="protein sequence ID" value="KAK9526422.1"/>
    <property type="molecule type" value="Genomic_DNA"/>
</dbReference>
<dbReference type="Gene3D" id="3.30.70.1820">
    <property type="entry name" value="L1 transposable element, RRM domain"/>
    <property type="match status" value="1"/>
</dbReference>
<accession>A0AAW1EVT4</accession>
<dbReference type="PANTHER" id="PTHR11505">
    <property type="entry name" value="L1 TRANSPOSABLE ELEMENT-RELATED"/>
    <property type="match status" value="1"/>
</dbReference>
<comment type="caution">
    <text evidence="1">The sequence shown here is derived from an EMBL/GenBank/DDBJ whole genome shotgun (WGS) entry which is preliminary data.</text>
</comment>
<name>A0AAW1EVT4_ZOAVI</name>
<dbReference type="Proteomes" id="UP001488805">
    <property type="component" value="Unassembled WGS sequence"/>
</dbReference>
<dbReference type="AlphaFoldDB" id="A0AAW1EVT4"/>
<sequence length="142" mass="16683">MRLFGVAEGEEGNSVPQFIVKLLRSELPLPQELYLKIQRAHRSGVQKPRPEAPPRPIIINFQEFKTKDTVLREAWKKGKIQLGSRRLYFDHDYVTEIVKKRREYNGIKKALKEKGIRFQTPYTNIRIHWDTGTRSYTSAQES</sequence>
<organism evidence="1 2">
    <name type="scientific">Zoarces viviparus</name>
    <name type="common">Viviparous eelpout</name>
    <name type="synonym">Blennius viviparus</name>
    <dbReference type="NCBI Taxonomy" id="48416"/>
    <lineage>
        <taxon>Eukaryota</taxon>
        <taxon>Metazoa</taxon>
        <taxon>Chordata</taxon>
        <taxon>Craniata</taxon>
        <taxon>Vertebrata</taxon>
        <taxon>Euteleostomi</taxon>
        <taxon>Actinopterygii</taxon>
        <taxon>Neopterygii</taxon>
        <taxon>Teleostei</taxon>
        <taxon>Neoteleostei</taxon>
        <taxon>Acanthomorphata</taxon>
        <taxon>Eupercaria</taxon>
        <taxon>Perciformes</taxon>
        <taxon>Cottioidei</taxon>
        <taxon>Zoarcales</taxon>
        <taxon>Zoarcidae</taxon>
        <taxon>Zoarcinae</taxon>
        <taxon>Zoarces</taxon>
    </lineage>
</organism>
<proteinExistence type="predicted"/>
<dbReference type="InterPro" id="IPR004244">
    <property type="entry name" value="Transposase_22"/>
</dbReference>
<reference evidence="1 2" key="1">
    <citation type="journal article" date="2024" name="Genome Biol. Evol.">
        <title>Chromosome-level genome assembly of the viviparous eelpout Zoarces viviparus.</title>
        <authorList>
            <person name="Fuhrmann N."/>
            <person name="Brasseur M.V."/>
            <person name="Bakowski C.E."/>
            <person name="Podsiadlowski L."/>
            <person name="Prost S."/>
            <person name="Krehenwinkel H."/>
            <person name="Mayer C."/>
        </authorList>
    </citation>
    <scope>NUCLEOTIDE SEQUENCE [LARGE SCALE GENOMIC DNA]</scope>
    <source>
        <strain evidence="1">NO-MEL_2022_Ind0_liver</strain>
    </source>
</reference>
<keyword evidence="2" id="KW-1185">Reference proteome</keyword>
<gene>
    <name evidence="1" type="ORF">VZT92_015123</name>
</gene>
<protein>
    <recommendedName>
        <fullName evidence="3">Transposase</fullName>
    </recommendedName>
</protein>
<evidence type="ECO:0000313" key="1">
    <source>
        <dbReference type="EMBL" id="KAK9526422.1"/>
    </source>
</evidence>
<evidence type="ECO:0008006" key="3">
    <source>
        <dbReference type="Google" id="ProtNLM"/>
    </source>
</evidence>